<name>A0A9P7BI99_9ASCO</name>
<feature type="compositionally biased region" description="Polar residues" evidence="1">
    <location>
        <begin position="201"/>
        <end position="210"/>
    </location>
</feature>
<evidence type="ECO:0000256" key="1">
    <source>
        <dbReference type="SAM" id="MobiDB-lite"/>
    </source>
</evidence>
<reference evidence="2" key="1">
    <citation type="submission" date="2020-11" db="EMBL/GenBank/DDBJ databases">
        <title>Kefir isolates.</title>
        <authorList>
            <person name="Marcisauskas S."/>
            <person name="Kim Y."/>
            <person name="Blasche S."/>
        </authorList>
    </citation>
    <scope>NUCLEOTIDE SEQUENCE</scope>
    <source>
        <strain evidence="2">Olga-1</strain>
    </source>
</reference>
<dbReference type="Proteomes" id="UP000697127">
    <property type="component" value="Unassembled WGS sequence"/>
</dbReference>
<feature type="compositionally biased region" description="Low complexity" evidence="1">
    <location>
        <begin position="10"/>
        <end position="22"/>
    </location>
</feature>
<sequence>MSTFFHVRMNPNNNPLNTSSLPGQIINQTSCSTSSSASSSSTVPIPLSLPISIPVTSPSHQIQFVQRQHSPHYLTNSNLYQQHSPNLNCPDICINNNTIPITDIKYINNKMNPNLNSTSNSNSNLNLNRNPNMNINNISGFSSNPLKMGQQMNIQDYNTENLNVTSTSSYSPPIFTSNANQSSVQYQIRQSQHDFTPPPSATQEYSTSNPIHPPSHYSFSSQSQDGSIVSSNSQPVLLVQNQSQSFPAQSYTNSKSFNFDSYNSNNYENNANRINKLSSYSRNSTNTRTPLLSQYAKSNLMENLNNQYHFQQQHQQQHQQHQPQPQQQAYYYNYNMPLQNNFSNSYDKISMQSSPSDSQQQYQQFQQFQQPQQPQQFQQNDYNISNTVYTRMNFVDNINMGNENVSKSVNSINDNRNFHHLPVIQANVNMINNPVSNIDNIHLPPNSSNRVTPTSEIYRKKSFISRSRTIESTLDSSKFPEITATINSIDKNDLIATTQIQPYKEIMFDPDFFIDRNYDFKISNNLDKDCNISLNNNSNKNLKSKFDSTIVDNEIKTIISKLNSTQLQKFAETKYFAVSGSTILPKIALNKFIFGGANNAEILLKDNIINSWKLTRSSINLYSCSCENFICMGSNKINCPHDNIIDNESNDEQTVLHKKELFTIELFNNYILSILLNKKLRIFLKKTLRPSKLKKENKNFLNLIQDGTIYKESIANDIDKIDFAFTFSLLTPNILTSGIKGKNLTCVYLVLNELPAYLRYKPEFMFLACAVDSDQNLEFNKTILFPLFEYFNHLQNKILRISLNRHEYHVKISMIMALSNDQYGKGGLLNTNSLNSINQCIFCNVPRCTIKDSLGHEFKPIYNCEKFQNELIEKGLYDDNNQKDDKCLNPLMVEAASLLEPLKSFDCNKGLLIDSKKWILEKLFKNTISWIIKNYFKSNPTDSVHISFKIFVSNIQTNIINHEIFEDSNVLLKFTDPSVTEVYFNSSISDLKIVQNIFHFLFNIYFHEIYETSNNMFKILPEKFKVLSWLIELNSYITALFCTEVDKNKVPILRNALKDLIAEMEQLSRYDMFKNINHMLGLPLHYLCHLYEKWEQIGDFSAISMSYMNESIDVFKKLSENNSIDKNVLQEKIKCLNIVNSMKIYKFQKPDYPDFEFLNSEFTDINRISNKSKIKFDEFLKKFLFDAIELSRFNQCTQIEEITSFKLNNIIIKPEDKPSPLNLVRIKGLKKGSNWRYVHVYGMKRATYIDLFTKEKITGVFIEYKETRTKKRFQKTSPNRPAFSLGEYLTSKSCGKELRCVWLDDISMVALRVLTESNWIYDPNILLERAFEV</sequence>
<evidence type="ECO:0000313" key="3">
    <source>
        <dbReference type="Proteomes" id="UP000697127"/>
    </source>
</evidence>
<feature type="region of interest" description="Disordered" evidence="1">
    <location>
        <begin position="173"/>
        <end position="230"/>
    </location>
</feature>
<feature type="compositionally biased region" description="Low complexity" evidence="1">
    <location>
        <begin position="215"/>
        <end position="230"/>
    </location>
</feature>
<accession>A0A9P7BI99</accession>
<feature type="region of interest" description="Disordered" evidence="1">
    <location>
        <begin position="1"/>
        <end position="40"/>
    </location>
</feature>
<dbReference type="OrthoDB" id="3997844at2759"/>
<organism evidence="2 3">
    <name type="scientific">Pichia californica</name>
    <dbReference type="NCBI Taxonomy" id="460514"/>
    <lineage>
        <taxon>Eukaryota</taxon>
        <taxon>Fungi</taxon>
        <taxon>Dikarya</taxon>
        <taxon>Ascomycota</taxon>
        <taxon>Saccharomycotina</taxon>
        <taxon>Pichiomycetes</taxon>
        <taxon>Pichiales</taxon>
        <taxon>Pichiaceae</taxon>
        <taxon>Pichia</taxon>
    </lineage>
</organism>
<protein>
    <submittedName>
        <fullName evidence="2">Uncharacterized protein</fullName>
    </submittedName>
</protein>
<proteinExistence type="predicted"/>
<feature type="compositionally biased region" description="Polar residues" evidence="1">
    <location>
        <begin position="173"/>
        <end position="194"/>
    </location>
</feature>
<feature type="compositionally biased region" description="Low complexity" evidence="1">
    <location>
        <begin position="352"/>
        <end position="377"/>
    </location>
</feature>
<feature type="compositionally biased region" description="Polar residues" evidence="1">
    <location>
        <begin position="342"/>
        <end position="351"/>
    </location>
</feature>
<dbReference type="EMBL" id="PUHW01000004">
    <property type="protein sequence ID" value="KAG0691264.1"/>
    <property type="molecule type" value="Genomic_DNA"/>
</dbReference>
<comment type="caution">
    <text evidence="2">The sequence shown here is derived from an EMBL/GenBank/DDBJ whole genome shotgun (WGS) entry which is preliminary data.</text>
</comment>
<feature type="region of interest" description="Disordered" evidence="1">
    <location>
        <begin position="342"/>
        <end position="377"/>
    </location>
</feature>
<keyword evidence="3" id="KW-1185">Reference proteome</keyword>
<gene>
    <name evidence="2" type="ORF">C6P40_003515</name>
</gene>
<evidence type="ECO:0000313" key="2">
    <source>
        <dbReference type="EMBL" id="KAG0691264.1"/>
    </source>
</evidence>
<feature type="compositionally biased region" description="Low complexity" evidence="1">
    <location>
        <begin position="29"/>
        <end position="40"/>
    </location>
</feature>